<feature type="active site" evidence="9">
    <location>
        <position position="42"/>
    </location>
</feature>
<comment type="catalytic activity">
    <reaction evidence="7">
        <text>C-terminal L-cysteinyl-[HypE protein] + carbamoyl phosphate + ATP + H2O = C-terminal S-carboxamide-L-cysteinyl-[HypE protein] + AMP + phosphate + diphosphate + H(+)</text>
        <dbReference type="Rhea" id="RHEA:55636"/>
        <dbReference type="Rhea" id="RHEA-COMP:14247"/>
        <dbReference type="Rhea" id="RHEA-COMP:14392"/>
        <dbReference type="ChEBI" id="CHEBI:15377"/>
        <dbReference type="ChEBI" id="CHEBI:15378"/>
        <dbReference type="ChEBI" id="CHEBI:30616"/>
        <dbReference type="ChEBI" id="CHEBI:33019"/>
        <dbReference type="ChEBI" id="CHEBI:43474"/>
        <dbReference type="ChEBI" id="CHEBI:58228"/>
        <dbReference type="ChEBI" id="CHEBI:76913"/>
        <dbReference type="ChEBI" id="CHEBI:139126"/>
        <dbReference type="ChEBI" id="CHEBI:456215"/>
    </reaction>
</comment>
<evidence type="ECO:0000256" key="3">
    <source>
        <dbReference type="ARBA" id="ARBA00022598"/>
    </source>
</evidence>
<evidence type="ECO:0000256" key="6">
    <source>
        <dbReference type="ARBA" id="ARBA00022833"/>
    </source>
</evidence>
<dbReference type="InterPro" id="IPR051060">
    <property type="entry name" value="Carbamoyltrans_HypF-like"/>
</dbReference>
<dbReference type="Gene3D" id="3.30.110.120">
    <property type="match status" value="1"/>
</dbReference>
<dbReference type="InterPro" id="IPR036046">
    <property type="entry name" value="Acylphosphatase-like_dom_sf"/>
</dbReference>
<comment type="pathway">
    <text evidence="1">Protein modification; [NiFe] hydrogenase maturation.</text>
</comment>
<keyword evidence="3" id="KW-0436">Ligase</keyword>
<dbReference type="EC" id="6.2.-.-" evidence="8"/>
<protein>
    <recommendedName>
        <fullName evidence="8">Carbamoyltransferase</fullName>
        <ecNumber evidence="8">6.2.-.-</ecNumber>
    </recommendedName>
</protein>
<evidence type="ECO:0000259" key="11">
    <source>
        <dbReference type="PROSITE" id="PS51163"/>
    </source>
</evidence>
<evidence type="ECO:0000256" key="8">
    <source>
        <dbReference type="PIRNR" id="PIRNR006256"/>
    </source>
</evidence>
<keyword evidence="13" id="KW-1185">Reference proteome</keyword>
<evidence type="ECO:0000259" key="10">
    <source>
        <dbReference type="PROSITE" id="PS51160"/>
    </source>
</evidence>
<evidence type="ECO:0000256" key="2">
    <source>
        <dbReference type="ARBA" id="ARBA00008097"/>
    </source>
</evidence>
<dbReference type="SUPFAM" id="SSF54975">
    <property type="entry name" value="Acylphosphatase/BLUF domain-like"/>
    <property type="match status" value="1"/>
</dbReference>
<name>A0A2A9DRA2_9CORY</name>
<dbReference type="PANTHER" id="PTHR42959:SF1">
    <property type="entry name" value="CARBAMOYLTRANSFERASE HYPF"/>
    <property type="match status" value="1"/>
</dbReference>
<sequence>MWVLMESIRRRYTVSGIVQGVGFRPHVARTAAQYPLTGFVGNNDVEVFIEAQGTPQSIDCFFADMVDTAPAIAKINGHTVREIPLVDGESAFRIVESDHVAGTPTLIPPDTAMCDNCRAEFHDPANRRYHHPFITCTECGPRLTIITDVPYDRPATTMAGFPMCPDCEREYTNPVDRRFHAQPISCPNCGPRMWIENADGTRVDGTPDVLAARVHQLWDEGKIVAVKGIGGFHLMASAYGPGAQTSLTNLRERKRRPAKPFAVMSSTPEDIVELSPELSSIMHGTAAPIVIAPRKAALDPLVAPGLTEIGVMVPYSPLHELLVDRPVVATSGNPSGQPVCIDNGQAREKLGGFADAFVMHDRPIYRAAEDSVMRGRRIIRRGRGMAPMPIDIASDASDRAIVAVGAELKNAPALMVGQRVHLFPHIGDQESWEGRKALNQAVADLVRMHRVTPDAVVADLHPSYSTVAWAEDYAADHDIALIQVQHHHAHARALLAEHQVTEDAVVAVLDGTGYGTDGTIWGCEILHCSPGPEWTREAYMPTFTLAGGNQAVVHPWRLARALVGDRADFSSVDPVALQVVDSQLRHGTGTVQCSSLGRLFDAAAYLIGVYRESVSYEGQAAMELEACAAAEAAPSHYDPTWSQLVADCLDDSLPASVRARRFHTGCAALVGSEMVKAARKHGTTVVGVSGGCALNQLLVGDLRAYLSQQGLDLLEHEVVPANDGGLALGQAAAGALGVDDAARLRV</sequence>
<dbReference type="InterPro" id="IPR011125">
    <property type="entry name" value="Znf_HypF"/>
</dbReference>
<dbReference type="InterPro" id="IPR017945">
    <property type="entry name" value="DHBP_synth_RibB-like_a/b_dom"/>
</dbReference>
<dbReference type="SUPFAM" id="SSF55821">
    <property type="entry name" value="YrdC/RibB"/>
    <property type="match status" value="1"/>
</dbReference>
<dbReference type="InterPro" id="IPR041440">
    <property type="entry name" value="HypF_C"/>
</dbReference>
<dbReference type="Gene3D" id="3.90.870.50">
    <property type="match status" value="1"/>
</dbReference>
<keyword evidence="9" id="KW-0378">Hydrolase</keyword>
<dbReference type="PROSITE" id="PS51163">
    <property type="entry name" value="YRDC"/>
    <property type="match status" value="1"/>
</dbReference>
<dbReference type="Gene3D" id="3.30.420.40">
    <property type="match status" value="1"/>
</dbReference>
<feature type="domain" description="YrdC-like" evidence="11">
    <location>
        <begin position="207"/>
        <end position="384"/>
    </location>
</feature>
<dbReference type="Proteomes" id="UP000221653">
    <property type="component" value="Unassembled WGS sequence"/>
</dbReference>
<dbReference type="InterPro" id="IPR017968">
    <property type="entry name" value="Acylphosphatase_CS"/>
</dbReference>
<comment type="caution">
    <text evidence="12">The sequence shown here is derived from an EMBL/GenBank/DDBJ whole genome shotgun (WGS) entry which is preliminary data.</text>
</comment>
<dbReference type="GO" id="GO:0016874">
    <property type="term" value="F:ligase activity"/>
    <property type="evidence" value="ECO:0007669"/>
    <property type="project" value="UniProtKB-UniRule"/>
</dbReference>
<dbReference type="PIRSF" id="PIRSF006256">
    <property type="entry name" value="CMPcnvr_hdrg_mat"/>
    <property type="match status" value="1"/>
</dbReference>
<keyword evidence="4" id="KW-0479">Metal-binding</keyword>
<dbReference type="InterPro" id="IPR004421">
    <property type="entry name" value="Carbamoyltransferase_HypF"/>
</dbReference>
<proteinExistence type="inferred from homology"/>
<dbReference type="PROSITE" id="PS51160">
    <property type="entry name" value="ACYLPHOSPHATASE_3"/>
    <property type="match status" value="1"/>
</dbReference>
<evidence type="ECO:0000256" key="9">
    <source>
        <dbReference type="PROSITE-ProRule" id="PRU00520"/>
    </source>
</evidence>
<dbReference type="EMBL" id="PDJF01000001">
    <property type="protein sequence ID" value="PFG28430.1"/>
    <property type="molecule type" value="Genomic_DNA"/>
</dbReference>
<gene>
    <name evidence="12" type="ORF">ATK06_1541</name>
</gene>
<dbReference type="InterPro" id="IPR055128">
    <property type="entry name" value="HypF_C_2"/>
</dbReference>
<dbReference type="NCBIfam" id="TIGR00143">
    <property type="entry name" value="hypF"/>
    <property type="match status" value="1"/>
</dbReference>
<evidence type="ECO:0000256" key="5">
    <source>
        <dbReference type="ARBA" id="ARBA00022771"/>
    </source>
</evidence>
<dbReference type="UniPathway" id="UPA00335"/>
<keyword evidence="5" id="KW-0863">Zinc-finger</keyword>
<dbReference type="PANTHER" id="PTHR42959">
    <property type="entry name" value="CARBAMOYLTRANSFERASE"/>
    <property type="match status" value="1"/>
</dbReference>
<dbReference type="AlphaFoldDB" id="A0A2A9DRA2"/>
<dbReference type="Pfam" id="PF00708">
    <property type="entry name" value="Acylphosphatase"/>
    <property type="match status" value="1"/>
</dbReference>
<dbReference type="Pfam" id="PF07503">
    <property type="entry name" value="zf-HYPF"/>
    <property type="match status" value="2"/>
</dbReference>
<organism evidence="12 13">
    <name type="scientific">Corynebacterium renale</name>
    <dbReference type="NCBI Taxonomy" id="1724"/>
    <lineage>
        <taxon>Bacteria</taxon>
        <taxon>Bacillati</taxon>
        <taxon>Actinomycetota</taxon>
        <taxon>Actinomycetes</taxon>
        <taxon>Mycobacteriales</taxon>
        <taxon>Corynebacteriaceae</taxon>
        <taxon>Corynebacterium</taxon>
    </lineage>
</organism>
<dbReference type="Pfam" id="PF01300">
    <property type="entry name" value="Sua5_yciO_yrdC"/>
    <property type="match status" value="1"/>
</dbReference>
<dbReference type="GO" id="GO:0016743">
    <property type="term" value="F:carboxyl- or carbamoyltransferase activity"/>
    <property type="evidence" value="ECO:0007669"/>
    <property type="project" value="UniProtKB-UniRule"/>
</dbReference>
<dbReference type="InterPro" id="IPR001792">
    <property type="entry name" value="Acylphosphatase-like_dom"/>
</dbReference>
<keyword evidence="6" id="KW-0862">Zinc</keyword>
<evidence type="ECO:0000256" key="4">
    <source>
        <dbReference type="ARBA" id="ARBA00022723"/>
    </source>
</evidence>
<dbReference type="GO" id="GO:0051604">
    <property type="term" value="P:protein maturation"/>
    <property type="evidence" value="ECO:0007669"/>
    <property type="project" value="TreeGrafter"/>
</dbReference>
<dbReference type="Gene3D" id="3.30.420.360">
    <property type="match status" value="1"/>
</dbReference>
<comment type="similarity">
    <text evidence="2 8">Belongs to the carbamoyltransferase HypF family.</text>
</comment>
<feature type="domain" description="Acylphosphatase-like" evidence="10">
    <location>
        <begin position="9"/>
        <end position="96"/>
    </location>
</feature>
<evidence type="ECO:0000256" key="7">
    <source>
        <dbReference type="ARBA" id="ARBA00048220"/>
    </source>
</evidence>
<dbReference type="STRING" id="1724.GCA_001044175_01159"/>
<dbReference type="Pfam" id="PF22521">
    <property type="entry name" value="HypF_C_2"/>
    <property type="match status" value="1"/>
</dbReference>
<evidence type="ECO:0000313" key="13">
    <source>
        <dbReference type="Proteomes" id="UP000221653"/>
    </source>
</evidence>
<dbReference type="PROSITE" id="PS00150">
    <property type="entry name" value="ACYLPHOSPHATASE_1"/>
    <property type="match status" value="1"/>
</dbReference>
<comment type="catalytic activity">
    <reaction evidence="9">
        <text>an acyl phosphate + H2O = a carboxylate + phosphate + H(+)</text>
        <dbReference type="Rhea" id="RHEA:14965"/>
        <dbReference type="ChEBI" id="CHEBI:15377"/>
        <dbReference type="ChEBI" id="CHEBI:15378"/>
        <dbReference type="ChEBI" id="CHEBI:29067"/>
        <dbReference type="ChEBI" id="CHEBI:43474"/>
        <dbReference type="ChEBI" id="CHEBI:59918"/>
        <dbReference type="EC" id="3.6.1.7"/>
    </reaction>
</comment>
<reference evidence="12 13" key="1">
    <citation type="submission" date="2017-10" db="EMBL/GenBank/DDBJ databases">
        <title>Sequencing the genomes of 1000 actinobacteria strains.</title>
        <authorList>
            <person name="Klenk H.-P."/>
        </authorList>
    </citation>
    <scope>NUCLEOTIDE SEQUENCE [LARGE SCALE GENOMIC DNA]</scope>
    <source>
        <strain evidence="12 13">DSM 20688</strain>
    </source>
</reference>
<dbReference type="GO" id="GO:0008270">
    <property type="term" value="F:zinc ion binding"/>
    <property type="evidence" value="ECO:0007669"/>
    <property type="project" value="UniProtKB-KW"/>
</dbReference>
<dbReference type="GO" id="GO:0003998">
    <property type="term" value="F:acylphosphatase activity"/>
    <property type="evidence" value="ECO:0007669"/>
    <property type="project" value="UniProtKB-EC"/>
</dbReference>
<dbReference type="Pfam" id="PF17788">
    <property type="entry name" value="HypF_C"/>
    <property type="match status" value="1"/>
</dbReference>
<dbReference type="InterPro" id="IPR006070">
    <property type="entry name" value="Sua5-like_dom"/>
</dbReference>
<keyword evidence="12" id="KW-0808">Transferase</keyword>
<evidence type="ECO:0000256" key="1">
    <source>
        <dbReference type="ARBA" id="ARBA00004711"/>
    </source>
</evidence>
<accession>A0A2A9DRA2</accession>
<evidence type="ECO:0000313" key="12">
    <source>
        <dbReference type="EMBL" id="PFG28430.1"/>
    </source>
</evidence>
<feature type="active site" evidence="9">
    <location>
        <position position="24"/>
    </location>
</feature>
<dbReference type="GO" id="GO:0003725">
    <property type="term" value="F:double-stranded RNA binding"/>
    <property type="evidence" value="ECO:0007669"/>
    <property type="project" value="InterPro"/>
</dbReference>